<name>A0A1G4JHY3_9SACH</name>
<dbReference type="PANTHER" id="PTHR13604:SF0">
    <property type="entry name" value="ABASIC SITE PROCESSING PROTEIN HMCES"/>
    <property type="match status" value="1"/>
</dbReference>
<evidence type="ECO:0000256" key="2">
    <source>
        <dbReference type="ARBA" id="ARBA00022670"/>
    </source>
</evidence>
<keyword evidence="10" id="KW-1185">Reference proteome</keyword>
<feature type="compositionally biased region" description="Basic and acidic residues" evidence="8">
    <location>
        <begin position="293"/>
        <end position="314"/>
    </location>
</feature>
<dbReference type="OrthoDB" id="2111841at2759"/>
<feature type="region of interest" description="Disordered" evidence="8">
    <location>
        <begin position="254"/>
        <end position="343"/>
    </location>
</feature>
<reference evidence="10" key="1">
    <citation type="submission" date="2016-03" db="EMBL/GenBank/DDBJ databases">
        <authorList>
            <person name="Devillers Hugo."/>
        </authorList>
    </citation>
    <scope>NUCLEOTIDE SEQUENCE [LARGE SCALE GENOMIC DNA]</scope>
</reference>
<keyword evidence="3" id="KW-0227">DNA damage</keyword>
<dbReference type="GO" id="GO:0006508">
    <property type="term" value="P:proteolysis"/>
    <property type="evidence" value="ECO:0007669"/>
    <property type="project" value="UniProtKB-KW"/>
</dbReference>
<dbReference type="Pfam" id="PF02586">
    <property type="entry name" value="SRAP"/>
    <property type="match status" value="1"/>
</dbReference>
<proteinExistence type="inferred from homology"/>
<feature type="compositionally biased region" description="Basic residues" evidence="8">
    <location>
        <begin position="315"/>
        <end position="324"/>
    </location>
</feature>
<evidence type="ECO:0000313" key="9">
    <source>
        <dbReference type="EMBL" id="SCU90015.1"/>
    </source>
</evidence>
<dbReference type="GO" id="GO:0003697">
    <property type="term" value="F:single-stranded DNA binding"/>
    <property type="evidence" value="ECO:0007669"/>
    <property type="project" value="InterPro"/>
</dbReference>
<protein>
    <submittedName>
        <fullName evidence="9">LANO_0D07272g1_1</fullName>
    </submittedName>
</protein>
<dbReference type="SUPFAM" id="SSF143081">
    <property type="entry name" value="BB1717-like"/>
    <property type="match status" value="1"/>
</dbReference>
<accession>A0A1G4JHY3</accession>
<dbReference type="GO" id="GO:0008233">
    <property type="term" value="F:peptidase activity"/>
    <property type="evidence" value="ECO:0007669"/>
    <property type="project" value="UniProtKB-KW"/>
</dbReference>
<dbReference type="PANTHER" id="PTHR13604">
    <property type="entry name" value="DC12-RELATED"/>
    <property type="match status" value="1"/>
</dbReference>
<keyword evidence="6" id="KW-0238">DNA-binding</keyword>
<evidence type="ECO:0000256" key="1">
    <source>
        <dbReference type="ARBA" id="ARBA00008136"/>
    </source>
</evidence>
<comment type="similarity">
    <text evidence="1">Belongs to the SOS response-associated peptidase family.</text>
</comment>
<sequence length="343" mass="39723">MCGRYALDCTAGELEHRLTEIGLEYQNTRQYTSGIQPSYNIAPTQTAPVYTHHKDLKDMKWGLIPHWVKDISKSQPYKTFNARCENIATSKMWTAPSNYKRCVVPASGYYEWQTKGKTKIPYYVTRRDREVMFMAGMYDYVPSQDLYTYTIITAPAPPNMEWLHMRMPVVLNDGSKEWDAWLDDSKTQWDETELQSVLQAQCNEDELEWWQVNPDVGKVSNNGKHLTTPANSAVRNFFKQEGKTTESLAKLEDKPNIKNEEGDNSVKVEKEEEERKPFVREKDGSQNQVFGEQHAKLENETEPRREPHKPEGSGKTKHATKRKACTSDVTQMLRNSSRKRAKR</sequence>
<evidence type="ECO:0000256" key="4">
    <source>
        <dbReference type="ARBA" id="ARBA00022801"/>
    </source>
</evidence>
<feature type="compositionally biased region" description="Basic and acidic residues" evidence="8">
    <location>
        <begin position="254"/>
        <end position="284"/>
    </location>
</feature>
<evidence type="ECO:0000256" key="5">
    <source>
        <dbReference type="ARBA" id="ARBA00023124"/>
    </source>
</evidence>
<evidence type="ECO:0000313" key="10">
    <source>
        <dbReference type="Proteomes" id="UP000189911"/>
    </source>
</evidence>
<dbReference type="Gene3D" id="3.90.1680.10">
    <property type="entry name" value="SOS response associated peptidase-like"/>
    <property type="match status" value="1"/>
</dbReference>
<gene>
    <name evidence="9" type="ORF">LANO_0D07272G</name>
</gene>
<keyword evidence="7" id="KW-0456">Lyase</keyword>
<evidence type="ECO:0000256" key="8">
    <source>
        <dbReference type="SAM" id="MobiDB-lite"/>
    </source>
</evidence>
<keyword evidence="4" id="KW-0378">Hydrolase</keyword>
<evidence type="ECO:0000256" key="7">
    <source>
        <dbReference type="ARBA" id="ARBA00023239"/>
    </source>
</evidence>
<keyword evidence="5" id="KW-0190">Covalent protein-DNA linkage</keyword>
<evidence type="ECO:0000256" key="6">
    <source>
        <dbReference type="ARBA" id="ARBA00023125"/>
    </source>
</evidence>
<dbReference type="Proteomes" id="UP000189911">
    <property type="component" value="Chromosome D"/>
</dbReference>
<dbReference type="GO" id="GO:0106300">
    <property type="term" value="P:protein-DNA covalent cross-linking repair"/>
    <property type="evidence" value="ECO:0007669"/>
    <property type="project" value="InterPro"/>
</dbReference>
<dbReference type="InterPro" id="IPR003738">
    <property type="entry name" value="SRAP"/>
</dbReference>
<dbReference type="GO" id="GO:0016829">
    <property type="term" value="F:lyase activity"/>
    <property type="evidence" value="ECO:0007669"/>
    <property type="project" value="UniProtKB-KW"/>
</dbReference>
<dbReference type="EMBL" id="LT598448">
    <property type="protein sequence ID" value="SCU90015.1"/>
    <property type="molecule type" value="Genomic_DNA"/>
</dbReference>
<dbReference type="InterPro" id="IPR036590">
    <property type="entry name" value="SRAP-like"/>
</dbReference>
<evidence type="ECO:0000256" key="3">
    <source>
        <dbReference type="ARBA" id="ARBA00022763"/>
    </source>
</evidence>
<dbReference type="AlphaFoldDB" id="A0A1G4JHY3"/>
<organism evidence="9 10">
    <name type="scientific">Lachancea nothofagi CBS 11611</name>
    <dbReference type="NCBI Taxonomy" id="1266666"/>
    <lineage>
        <taxon>Eukaryota</taxon>
        <taxon>Fungi</taxon>
        <taxon>Dikarya</taxon>
        <taxon>Ascomycota</taxon>
        <taxon>Saccharomycotina</taxon>
        <taxon>Saccharomycetes</taxon>
        <taxon>Saccharomycetales</taxon>
        <taxon>Saccharomycetaceae</taxon>
        <taxon>Lachancea</taxon>
    </lineage>
</organism>
<keyword evidence="2" id="KW-0645">Protease</keyword>